<reference evidence="2 3" key="1">
    <citation type="submission" date="2020-02" db="EMBL/GenBank/DDBJ databases">
        <title>Bacillus aquiflavi sp. nov., isolated from yellow water of strong flavor Chinese baijiu in Yibin region of China.</title>
        <authorList>
            <person name="Xie J."/>
        </authorList>
    </citation>
    <scope>NUCLEOTIDE SEQUENCE [LARGE SCALE GENOMIC DNA]</scope>
    <source>
        <strain evidence="2 3">SA4</strain>
    </source>
</reference>
<feature type="transmembrane region" description="Helical" evidence="1">
    <location>
        <begin position="21"/>
        <end position="41"/>
    </location>
</feature>
<organism evidence="2 3">
    <name type="scientific">Bacillus mesophilus</name>
    <dbReference type="NCBI Taxonomy" id="1808955"/>
    <lineage>
        <taxon>Bacteria</taxon>
        <taxon>Bacillati</taxon>
        <taxon>Bacillota</taxon>
        <taxon>Bacilli</taxon>
        <taxon>Bacillales</taxon>
        <taxon>Bacillaceae</taxon>
        <taxon>Bacillus</taxon>
    </lineage>
</organism>
<feature type="transmembrane region" description="Helical" evidence="1">
    <location>
        <begin position="151"/>
        <end position="172"/>
    </location>
</feature>
<dbReference type="EMBL" id="JAAIWM010000001">
    <property type="protein sequence ID" value="NEY70930.1"/>
    <property type="molecule type" value="Genomic_DNA"/>
</dbReference>
<keyword evidence="1" id="KW-0472">Membrane</keyword>
<dbReference type="RefSeq" id="WP_163177967.1">
    <property type="nucleotide sequence ID" value="NZ_JAAIWM010000001.1"/>
</dbReference>
<name>A0A6M0Q604_9BACI</name>
<gene>
    <name evidence="2" type="ORF">G4D63_04155</name>
</gene>
<evidence type="ECO:0000256" key="1">
    <source>
        <dbReference type="SAM" id="Phobius"/>
    </source>
</evidence>
<accession>A0A6M0Q604</accession>
<evidence type="ECO:0000313" key="2">
    <source>
        <dbReference type="EMBL" id="NEY70930.1"/>
    </source>
</evidence>
<comment type="caution">
    <text evidence="2">The sequence shown here is derived from an EMBL/GenBank/DDBJ whole genome shotgun (WGS) entry which is preliminary data.</text>
</comment>
<dbReference type="AlphaFoldDB" id="A0A6M0Q604"/>
<feature type="transmembrane region" description="Helical" evidence="1">
    <location>
        <begin position="211"/>
        <end position="232"/>
    </location>
</feature>
<proteinExistence type="predicted"/>
<dbReference type="Proteomes" id="UP000481043">
    <property type="component" value="Unassembled WGS sequence"/>
</dbReference>
<keyword evidence="3" id="KW-1185">Reference proteome</keyword>
<keyword evidence="1" id="KW-1133">Transmembrane helix</keyword>
<feature type="transmembrane region" description="Helical" evidence="1">
    <location>
        <begin position="61"/>
        <end position="83"/>
    </location>
</feature>
<keyword evidence="1" id="KW-0812">Transmembrane</keyword>
<evidence type="ECO:0000313" key="3">
    <source>
        <dbReference type="Proteomes" id="UP000481043"/>
    </source>
</evidence>
<feature type="transmembrane region" description="Helical" evidence="1">
    <location>
        <begin position="181"/>
        <end position="199"/>
    </location>
</feature>
<feature type="transmembrane region" description="Helical" evidence="1">
    <location>
        <begin position="104"/>
        <end position="131"/>
    </location>
</feature>
<sequence length="240" mass="26896">MMSLTETSLSQITVKQYRYKWNSFFGIFTSLFITQIVGIFFSLGSSSGGGSSSDFLSVNIAYFSGDIIIGFTFIWAIIVAILLTTKAYRYEDFTFVTNRLSSSISNILFLITASLVGGITTSLASVTYKLIIVFSYYDKELIYAPTSVGELLMGMVVTTLYMFLFMSVGYLVGMIGQIHKLFMFVFPPLLLFLVFRNDGEVVNIFISESSFLLFFIKAISVSILFFAIAILLSNRMEVRT</sequence>
<protein>
    <submittedName>
        <fullName evidence="2">Uncharacterized protein</fullName>
    </submittedName>
</protein>